<evidence type="ECO:0000313" key="3">
    <source>
        <dbReference type="EnsemblMetazoa" id="tetur571g00010.1"/>
    </source>
</evidence>
<feature type="compositionally biased region" description="Polar residues" evidence="1">
    <location>
        <begin position="87"/>
        <end position="96"/>
    </location>
</feature>
<accession>T1L5Y0</accession>
<reference evidence="4" key="1">
    <citation type="submission" date="2011-08" db="EMBL/GenBank/DDBJ databases">
        <authorList>
            <person name="Rombauts S."/>
        </authorList>
    </citation>
    <scope>NUCLEOTIDE SEQUENCE</scope>
    <source>
        <strain evidence="4">London</strain>
    </source>
</reference>
<protein>
    <submittedName>
        <fullName evidence="3">Uncharacterized protein</fullName>
    </submittedName>
</protein>
<dbReference type="HOGENOM" id="CLU_043454_0_0_1"/>
<feature type="compositionally biased region" description="Polar residues" evidence="1">
    <location>
        <begin position="122"/>
        <end position="132"/>
    </location>
</feature>
<sequence>MSSQFLTFILIILVSVQLSSCGWNFPWKNDKHEESSTEKKTEKSFKDDEPSSPPPIEDDDSKLPLPKDTNVLSFDNNEDESSRESSAQPTKTTLENVSAMPNEEFDEESSKFANSEKKIKSMPTTSTNSTDKIVNYVSLTTTQITDSSTPTTEKSESESSTTDNTNTPTTTENTLNVTDDGNNVPRNADEDREDSKGTSSVVSSSTISSSLENSSFENEVVSNSSEYILPEVTYAPNDKDISISIDEEKEPTSDDQQIGRKDKEIHSPRNVTDEADYSTQIITTENYESGDSTTDMTNTPKFTENMLNSTSNNEARNVINGTESYDNDKKRGTLVGSGSTGSFFVNFTLNVCVFLGDLLFFNSSFT</sequence>
<dbReference type="Proteomes" id="UP000015104">
    <property type="component" value="Unassembled WGS sequence"/>
</dbReference>
<feature type="compositionally biased region" description="Basic and acidic residues" evidence="1">
    <location>
        <begin position="108"/>
        <end position="119"/>
    </location>
</feature>
<feature type="compositionally biased region" description="Low complexity" evidence="1">
    <location>
        <begin position="138"/>
        <end position="180"/>
    </location>
</feature>
<feature type="region of interest" description="Disordered" evidence="1">
    <location>
        <begin position="27"/>
        <end position="222"/>
    </location>
</feature>
<keyword evidence="2" id="KW-0732">Signal</keyword>
<feature type="compositionally biased region" description="Basic and acidic residues" evidence="1">
    <location>
        <begin position="187"/>
        <end position="196"/>
    </location>
</feature>
<feature type="compositionally biased region" description="Basic and acidic residues" evidence="1">
    <location>
        <begin position="257"/>
        <end position="267"/>
    </location>
</feature>
<organism evidence="3 4">
    <name type="scientific">Tetranychus urticae</name>
    <name type="common">Two-spotted spider mite</name>
    <dbReference type="NCBI Taxonomy" id="32264"/>
    <lineage>
        <taxon>Eukaryota</taxon>
        <taxon>Metazoa</taxon>
        <taxon>Ecdysozoa</taxon>
        <taxon>Arthropoda</taxon>
        <taxon>Chelicerata</taxon>
        <taxon>Arachnida</taxon>
        <taxon>Acari</taxon>
        <taxon>Acariformes</taxon>
        <taxon>Trombidiformes</taxon>
        <taxon>Prostigmata</taxon>
        <taxon>Eleutherengona</taxon>
        <taxon>Raphignathae</taxon>
        <taxon>Tetranychoidea</taxon>
        <taxon>Tetranychidae</taxon>
        <taxon>Tetranychus</taxon>
    </lineage>
</organism>
<feature type="compositionally biased region" description="Low complexity" evidence="1">
    <location>
        <begin position="199"/>
        <end position="222"/>
    </location>
</feature>
<feature type="chain" id="PRO_5004581498" evidence="2">
    <location>
        <begin position="22"/>
        <end position="366"/>
    </location>
</feature>
<feature type="signal peptide" evidence="2">
    <location>
        <begin position="1"/>
        <end position="21"/>
    </location>
</feature>
<dbReference type="EnsemblMetazoa" id="tetur571g00010.1">
    <property type="protein sequence ID" value="tetur571g00010.1"/>
    <property type="gene ID" value="tetur571g00010"/>
</dbReference>
<name>T1L5Y0_TETUR</name>
<evidence type="ECO:0000256" key="1">
    <source>
        <dbReference type="SAM" id="MobiDB-lite"/>
    </source>
</evidence>
<reference evidence="3" key="2">
    <citation type="submission" date="2015-06" db="UniProtKB">
        <authorList>
            <consortium name="EnsemblMetazoa"/>
        </authorList>
    </citation>
    <scope>IDENTIFICATION</scope>
</reference>
<keyword evidence="4" id="KW-1185">Reference proteome</keyword>
<proteinExistence type="predicted"/>
<evidence type="ECO:0000256" key="2">
    <source>
        <dbReference type="SAM" id="SignalP"/>
    </source>
</evidence>
<feature type="compositionally biased region" description="Basic and acidic residues" evidence="1">
    <location>
        <begin position="28"/>
        <end position="49"/>
    </location>
</feature>
<dbReference type="EMBL" id="CAEY01001505">
    <property type="status" value="NOT_ANNOTATED_CDS"/>
    <property type="molecule type" value="Genomic_DNA"/>
</dbReference>
<feature type="region of interest" description="Disordered" evidence="1">
    <location>
        <begin position="243"/>
        <end position="278"/>
    </location>
</feature>
<dbReference type="AlphaFoldDB" id="T1L5Y0"/>
<evidence type="ECO:0000313" key="4">
    <source>
        <dbReference type="Proteomes" id="UP000015104"/>
    </source>
</evidence>